<sequence length="62" mass="7182">MMRHKFHHFHDFHKMRRTKSKGDSETMNDATYNALVKIAQALEEIAEHLEVISNELNGDSNG</sequence>
<proteinExistence type="predicted"/>
<dbReference type="AlphaFoldDB" id="A0A096CPY6"/>
<evidence type="ECO:0000313" key="2">
    <source>
        <dbReference type="EMBL" id="KGF56827.1"/>
    </source>
</evidence>
<evidence type="ECO:0000256" key="1">
    <source>
        <dbReference type="SAM" id="MobiDB-lite"/>
    </source>
</evidence>
<reference evidence="2 3" key="1">
    <citation type="submission" date="2011-08" db="EMBL/GenBank/DDBJ databases">
        <title>The Genome Sequence of Clostridium orbiscindens 1_3_50AFAA.</title>
        <authorList>
            <consortium name="The Broad Institute Genome Sequencing Platform"/>
            <person name="Earl A."/>
            <person name="Ward D."/>
            <person name="Feldgarden M."/>
            <person name="Gevers D."/>
            <person name="Daigneault M."/>
            <person name="Strauss J."/>
            <person name="Allen-Vercoe E."/>
            <person name="Young S.K."/>
            <person name="Zeng Q."/>
            <person name="Gargeya S."/>
            <person name="Fitzgerald M."/>
            <person name="Haas B."/>
            <person name="Abouelleil A."/>
            <person name="Alvarado L."/>
            <person name="Arachchi H.M."/>
            <person name="Berlin A."/>
            <person name="Brown A."/>
            <person name="Chapman S.B."/>
            <person name="Chen Z."/>
            <person name="Dunbar C."/>
            <person name="Freedman E."/>
            <person name="Gearin G."/>
            <person name="Gellesch M."/>
            <person name="Goldberg J."/>
            <person name="Griggs A."/>
            <person name="Gujja S."/>
            <person name="Heiman D."/>
            <person name="Howarth C."/>
            <person name="Larson L."/>
            <person name="Lui A."/>
            <person name="MacDonald P.J.P."/>
            <person name="Montmayeur A."/>
            <person name="Murphy C."/>
            <person name="Neiman D."/>
            <person name="Pearson M."/>
            <person name="Priest M."/>
            <person name="Roberts A."/>
            <person name="Saif S."/>
            <person name="Shea T."/>
            <person name="Shenoy N."/>
            <person name="Sisk P."/>
            <person name="Stolte C."/>
            <person name="Sykes S."/>
            <person name="Wortman J."/>
            <person name="Nusbaum C."/>
            <person name="Birren B."/>
        </authorList>
    </citation>
    <scope>NUCLEOTIDE SEQUENCE [LARGE SCALE GENOMIC DNA]</scope>
    <source>
        <strain evidence="2 3">1_3_50AFAA</strain>
    </source>
</reference>
<keyword evidence="3" id="KW-1185">Reference proteome</keyword>
<protein>
    <submittedName>
        <fullName evidence="2">Uncharacterized protein</fullName>
    </submittedName>
</protein>
<dbReference type="HOGENOM" id="CLU_2896152_0_0_9"/>
<organism evidence="2 3">
    <name type="scientific">Flavonifractor plautii 1_3_50AFAA</name>
    <dbReference type="NCBI Taxonomy" id="742738"/>
    <lineage>
        <taxon>Bacteria</taxon>
        <taxon>Bacillati</taxon>
        <taxon>Bacillota</taxon>
        <taxon>Clostridia</taxon>
        <taxon>Eubacteriales</taxon>
        <taxon>Oscillospiraceae</taxon>
        <taxon>Flavonifractor</taxon>
    </lineage>
</organism>
<dbReference type="Proteomes" id="UP000029585">
    <property type="component" value="Unassembled WGS sequence"/>
</dbReference>
<feature type="compositionally biased region" description="Basic residues" evidence="1">
    <location>
        <begin position="1"/>
        <end position="19"/>
    </location>
</feature>
<evidence type="ECO:0000313" key="3">
    <source>
        <dbReference type="Proteomes" id="UP000029585"/>
    </source>
</evidence>
<dbReference type="EMBL" id="ADLO01000027">
    <property type="protein sequence ID" value="KGF56827.1"/>
    <property type="molecule type" value="Genomic_DNA"/>
</dbReference>
<feature type="region of interest" description="Disordered" evidence="1">
    <location>
        <begin position="1"/>
        <end position="26"/>
    </location>
</feature>
<dbReference type="PATRIC" id="fig|742738.3.peg.758"/>
<comment type="caution">
    <text evidence="2">The sequence shown here is derived from an EMBL/GenBank/DDBJ whole genome shotgun (WGS) entry which is preliminary data.</text>
</comment>
<gene>
    <name evidence="2" type="ORF">HMPREF9460_00726</name>
</gene>
<accession>A0A096CPY6</accession>
<name>A0A096CPY6_FLAPL</name>